<sequence length="246" mass="25999">MAKHPPIEAYDELDSTSAEARRRAEAGETGPVWITAALQTAGRGRRGRAWSTQRGNLAATLLTLTDRPPAEAAQMSFVAALAACDLADACLGPGAARLKWPNDVLVHGRKAVGILVESGARTDGRLWLAVGIGVNLAHAPQDVERPAAAFAEFMSGPPPEPRAALEVLAQAFERWRTAWATQGFAPIASGWSDRATGIGQRCEARLPSRTLTGVAEGLDPDGALRLRLDDGGLERITAGDVFFGES</sequence>
<dbReference type="Gene3D" id="3.30.930.10">
    <property type="entry name" value="Bira Bifunctional Protein, Domain 2"/>
    <property type="match status" value="1"/>
</dbReference>
<dbReference type="InterPro" id="IPR004143">
    <property type="entry name" value="BPL_LPL_catalytic"/>
</dbReference>
<dbReference type="PANTHER" id="PTHR12835:SF5">
    <property type="entry name" value="BIOTIN--PROTEIN LIGASE"/>
    <property type="match status" value="1"/>
</dbReference>
<dbReference type="PANTHER" id="PTHR12835">
    <property type="entry name" value="BIOTIN PROTEIN LIGASE"/>
    <property type="match status" value="1"/>
</dbReference>
<organism evidence="9 10">
    <name type="scientific">Phenylobacterium kunshanense</name>
    <dbReference type="NCBI Taxonomy" id="1445034"/>
    <lineage>
        <taxon>Bacteria</taxon>
        <taxon>Pseudomonadati</taxon>
        <taxon>Pseudomonadota</taxon>
        <taxon>Alphaproteobacteria</taxon>
        <taxon>Caulobacterales</taxon>
        <taxon>Caulobacteraceae</taxon>
        <taxon>Phenylobacterium</taxon>
    </lineage>
</organism>
<evidence type="ECO:0000313" key="9">
    <source>
        <dbReference type="EMBL" id="RAK68968.1"/>
    </source>
</evidence>
<feature type="domain" description="BPL/LPL catalytic" evidence="8">
    <location>
        <begin position="1"/>
        <end position="180"/>
    </location>
</feature>
<dbReference type="GO" id="GO:0005524">
    <property type="term" value="F:ATP binding"/>
    <property type="evidence" value="ECO:0007669"/>
    <property type="project" value="UniProtKB-KW"/>
</dbReference>
<dbReference type="PROSITE" id="PS51733">
    <property type="entry name" value="BPL_LPL_CATALYTIC"/>
    <property type="match status" value="1"/>
</dbReference>
<dbReference type="InterPro" id="IPR004408">
    <property type="entry name" value="Biotin_CoA_COase_ligase"/>
</dbReference>
<keyword evidence="10" id="KW-1185">Reference proteome</keyword>
<dbReference type="InterPro" id="IPR003142">
    <property type="entry name" value="BPL_C"/>
</dbReference>
<dbReference type="Proteomes" id="UP000249524">
    <property type="component" value="Unassembled WGS sequence"/>
</dbReference>
<evidence type="ECO:0000256" key="5">
    <source>
        <dbReference type="ARBA" id="ARBA00024227"/>
    </source>
</evidence>
<gene>
    <name evidence="9" type="ORF">DJ019_02870</name>
</gene>
<dbReference type="OrthoDB" id="9807064at2"/>
<dbReference type="Gene3D" id="2.30.30.100">
    <property type="match status" value="1"/>
</dbReference>
<keyword evidence="2" id="KW-0547">Nucleotide-binding</keyword>
<accession>A0A328BV84</accession>
<evidence type="ECO:0000256" key="2">
    <source>
        <dbReference type="ARBA" id="ARBA00022741"/>
    </source>
</evidence>
<evidence type="ECO:0000313" key="10">
    <source>
        <dbReference type="Proteomes" id="UP000249524"/>
    </source>
</evidence>
<evidence type="ECO:0000259" key="8">
    <source>
        <dbReference type="PROSITE" id="PS51733"/>
    </source>
</evidence>
<dbReference type="Pfam" id="PF03099">
    <property type="entry name" value="BPL_LplA_LipB"/>
    <property type="match status" value="1"/>
</dbReference>
<reference evidence="9 10" key="1">
    <citation type="submission" date="2018-05" db="EMBL/GenBank/DDBJ databases">
        <authorList>
            <person name="Lanie J.A."/>
            <person name="Ng W.-L."/>
            <person name="Kazmierczak K.M."/>
            <person name="Andrzejewski T.M."/>
            <person name="Davidsen T.M."/>
            <person name="Wayne K.J."/>
            <person name="Tettelin H."/>
            <person name="Glass J.I."/>
            <person name="Rusch D."/>
            <person name="Podicherti R."/>
            <person name="Tsui H.-C.T."/>
            <person name="Winkler M.E."/>
        </authorList>
    </citation>
    <scope>NUCLEOTIDE SEQUENCE [LARGE SCALE GENOMIC DNA]</scope>
    <source>
        <strain evidence="9 10">BUT-10</strain>
    </source>
</reference>
<dbReference type="AlphaFoldDB" id="A0A328BV84"/>
<dbReference type="Pfam" id="PF02237">
    <property type="entry name" value="BPL_C"/>
    <property type="match status" value="1"/>
</dbReference>
<dbReference type="SUPFAM" id="SSF50037">
    <property type="entry name" value="C-terminal domain of transcriptional repressors"/>
    <property type="match status" value="1"/>
</dbReference>
<dbReference type="EC" id="6.3.4.15" evidence="5"/>
<evidence type="ECO:0000256" key="3">
    <source>
        <dbReference type="ARBA" id="ARBA00022840"/>
    </source>
</evidence>
<evidence type="ECO:0000256" key="1">
    <source>
        <dbReference type="ARBA" id="ARBA00022598"/>
    </source>
</evidence>
<dbReference type="GO" id="GO:0005737">
    <property type="term" value="C:cytoplasm"/>
    <property type="evidence" value="ECO:0007669"/>
    <property type="project" value="TreeGrafter"/>
</dbReference>
<keyword evidence="1 9" id="KW-0436">Ligase</keyword>
<dbReference type="EMBL" id="QFYS01000001">
    <property type="protein sequence ID" value="RAK68968.1"/>
    <property type="molecule type" value="Genomic_DNA"/>
</dbReference>
<dbReference type="InterPro" id="IPR045864">
    <property type="entry name" value="aa-tRNA-synth_II/BPL/LPL"/>
</dbReference>
<dbReference type="NCBIfam" id="TIGR00121">
    <property type="entry name" value="birA_ligase"/>
    <property type="match status" value="1"/>
</dbReference>
<protein>
    <recommendedName>
        <fullName evidence="5">biotin--[biotin carboxyl-carrier protein] ligase</fullName>
        <ecNumber evidence="5">6.3.4.15</ecNumber>
    </recommendedName>
</protein>
<name>A0A328BV84_9CAUL</name>
<dbReference type="CDD" id="cd16442">
    <property type="entry name" value="BPL"/>
    <property type="match status" value="1"/>
</dbReference>
<feature type="region of interest" description="Disordered" evidence="7">
    <location>
        <begin position="1"/>
        <end position="27"/>
    </location>
</feature>
<dbReference type="RefSeq" id="WP_111274460.1">
    <property type="nucleotide sequence ID" value="NZ_QFYS01000001.1"/>
</dbReference>
<evidence type="ECO:0000256" key="6">
    <source>
        <dbReference type="ARBA" id="ARBA00047846"/>
    </source>
</evidence>
<keyword evidence="3" id="KW-0067">ATP-binding</keyword>
<evidence type="ECO:0000256" key="4">
    <source>
        <dbReference type="ARBA" id="ARBA00023267"/>
    </source>
</evidence>
<dbReference type="GO" id="GO:0004077">
    <property type="term" value="F:biotin--[biotin carboxyl-carrier protein] ligase activity"/>
    <property type="evidence" value="ECO:0007669"/>
    <property type="project" value="UniProtKB-EC"/>
</dbReference>
<comment type="caution">
    <text evidence="9">The sequence shown here is derived from an EMBL/GenBank/DDBJ whole genome shotgun (WGS) entry which is preliminary data.</text>
</comment>
<proteinExistence type="predicted"/>
<evidence type="ECO:0000256" key="7">
    <source>
        <dbReference type="SAM" id="MobiDB-lite"/>
    </source>
</evidence>
<dbReference type="SUPFAM" id="SSF55681">
    <property type="entry name" value="Class II aaRS and biotin synthetases"/>
    <property type="match status" value="1"/>
</dbReference>
<keyword evidence="4" id="KW-0092">Biotin</keyword>
<dbReference type="InterPro" id="IPR008988">
    <property type="entry name" value="Transcriptional_repressor_C"/>
</dbReference>
<comment type="catalytic activity">
    <reaction evidence="6">
        <text>biotin + L-lysyl-[protein] + ATP = N(6)-biotinyl-L-lysyl-[protein] + AMP + diphosphate + H(+)</text>
        <dbReference type="Rhea" id="RHEA:11756"/>
        <dbReference type="Rhea" id="RHEA-COMP:9752"/>
        <dbReference type="Rhea" id="RHEA-COMP:10505"/>
        <dbReference type="ChEBI" id="CHEBI:15378"/>
        <dbReference type="ChEBI" id="CHEBI:29969"/>
        <dbReference type="ChEBI" id="CHEBI:30616"/>
        <dbReference type="ChEBI" id="CHEBI:33019"/>
        <dbReference type="ChEBI" id="CHEBI:57586"/>
        <dbReference type="ChEBI" id="CHEBI:83144"/>
        <dbReference type="ChEBI" id="CHEBI:456215"/>
        <dbReference type="EC" id="6.3.4.15"/>
    </reaction>
</comment>